<feature type="domain" description="SAC" evidence="8">
    <location>
        <begin position="209"/>
        <end position="549"/>
    </location>
</feature>
<keyword evidence="10" id="KW-1185">Reference proteome</keyword>
<reference evidence="9 10" key="2">
    <citation type="submission" date="2018-11" db="EMBL/GenBank/DDBJ databases">
        <authorList>
            <consortium name="Pathogen Informatics"/>
        </authorList>
    </citation>
    <scope>NUCLEOTIDE SEQUENCE [LARGE SCALE GENOMIC DNA]</scope>
</reference>
<protein>
    <recommendedName>
        <fullName evidence="4">Phosphatidylinositol-3-phosphatase SAC1</fullName>
        <ecNumber evidence="1">3.1.3.64</ecNumber>
    </recommendedName>
    <alternativeName>
        <fullName evidence="6">Phosphatidylinositol-4-phosphate phosphatase</fullName>
    </alternativeName>
    <alternativeName>
        <fullName evidence="5">Suppressor of actin mutations 1-like protein</fullName>
    </alternativeName>
</protein>
<name>A0A183UHM9_TOXCA</name>
<sequence length="922" mass="105684">MGVRKCSIIKDDLIDGMLSQLIQILEPNNLSQARETLQLITEDENNQLSASSNRSAMSCYNGRQSQALPLLVNLANEVIRIRQSVAIEVVGYIFPERFAIEPRDQDGGLASDSYLEIDRDSDRLSLLRAAENPIPLSYAEVKMIHGIVGIIKLVSGYALITIKQAYLMGTLNGHEVWLIKETEILPYKRTTLHLTEKQKWYNRNFTDMINVVLSMGGFYFSRSFDLSHSMQWLADNTTPMFKQLPMMGRSDERFVWNRYLSAPISAIPELYRYAMPIIHGFFSSNRCVVGENVFQLFLISRRSVYRAGTRFYMRGVSSEGHSANFVETEQIVQFDKHGDPRNRRLTSLVQTRGSIPLFWSQRPNLRWQPEPMMKPTDDQLSAYVRHMTRQREIYGGKHVIVNLVNQRGRERRLGGELERVAIQASLPFVRHNPFDFHKECHAMNWGRISILKDQLRDEITQFGFFASSLVHPEHTRQQSGFFRTNCMDSLDRTNVVQAMIAKESLKDQLTYLGILSSGAFSLDDYPDLNALFKNVWADNGDECSRQYAGTGALKADYTRLGKRTYGGAWNDGVNAIVRYFRNNFADGYRQDAIDLFLGNFRVDPENLPPTFETTLLSFDYHGGAIVGAIFAAAMTILCVLVAENMTATIFWLMIFMALMLFIFINGEEFVNQPKPRLNWRDERVLDVLHKLASGECKTLAEGRDLINELTGLEISNSTLSRRLQKLYEPNSMSNCVHSQPKQEKDVPVKRSKKEIRDYKNDFLEELDRHGFAPFMSTRATRTLAVLENNDAVRIYSTSHTNADGSIEYYRCSGCYTLRKHRYGTTVANVRLRNGKLYGDIQPSAHNAKCKTLTVAQALSLLIDRECRREIRNGITTPRQSWLKGCHKARQYGIEEIFPTWHKLSRMYRAVSQQSRLSSFDHL</sequence>
<proteinExistence type="predicted"/>
<dbReference type="PANTHER" id="PTHR45662:SF2">
    <property type="entry name" value="PHOSPHATIDYLINOSITOL-3-PHOSPHATASE SAC1"/>
    <property type="match status" value="1"/>
</dbReference>
<evidence type="ECO:0000313" key="10">
    <source>
        <dbReference type="Proteomes" id="UP000050794"/>
    </source>
</evidence>
<keyword evidence="7" id="KW-0812">Transmembrane</keyword>
<keyword evidence="7" id="KW-0472">Membrane</keyword>
<comment type="catalytic activity">
    <reaction evidence="2">
        <text>a 1,2-diacyl-sn-glycero-3-phospho-(1D-myo-inositol-3-phosphate) + H2O = a 1,2-diacyl-sn-glycero-3-phospho-(1D-myo-inositol) + phosphate</text>
        <dbReference type="Rhea" id="RHEA:12316"/>
        <dbReference type="ChEBI" id="CHEBI:15377"/>
        <dbReference type="ChEBI" id="CHEBI:43474"/>
        <dbReference type="ChEBI" id="CHEBI:57880"/>
        <dbReference type="ChEBI" id="CHEBI:58088"/>
        <dbReference type="EC" id="3.1.3.64"/>
    </reaction>
    <physiologicalReaction direction="left-to-right" evidence="2">
        <dbReference type="Rhea" id="RHEA:12317"/>
    </physiologicalReaction>
</comment>
<dbReference type="GO" id="GO:0005783">
    <property type="term" value="C:endoplasmic reticulum"/>
    <property type="evidence" value="ECO:0007669"/>
    <property type="project" value="TreeGrafter"/>
</dbReference>
<gene>
    <name evidence="9" type="ORF">TCNE_LOCUS7999</name>
</gene>
<dbReference type="GO" id="GO:0004438">
    <property type="term" value="F:phosphatidylinositol-3-phosphate phosphatase activity"/>
    <property type="evidence" value="ECO:0007669"/>
    <property type="project" value="UniProtKB-EC"/>
</dbReference>
<evidence type="ECO:0000256" key="4">
    <source>
        <dbReference type="ARBA" id="ARBA00040795"/>
    </source>
</evidence>
<dbReference type="Pfam" id="PF23674">
    <property type="entry name" value="RYYR-CCHC"/>
    <property type="match status" value="1"/>
</dbReference>
<dbReference type="EC" id="3.1.3.64" evidence="1"/>
<evidence type="ECO:0000256" key="7">
    <source>
        <dbReference type="SAM" id="Phobius"/>
    </source>
</evidence>
<dbReference type="Pfam" id="PF02383">
    <property type="entry name" value="Syja_N"/>
    <property type="match status" value="1"/>
</dbReference>
<evidence type="ECO:0000256" key="2">
    <source>
        <dbReference type="ARBA" id="ARBA00036631"/>
    </source>
</evidence>
<evidence type="ECO:0000256" key="1">
    <source>
        <dbReference type="ARBA" id="ARBA00013038"/>
    </source>
</evidence>
<evidence type="ECO:0000313" key="9">
    <source>
        <dbReference type="EMBL" id="VDM39320.1"/>
    </source>
</evidence>
<evidence type="ECO:0000313" key="11">
    <source>
        <dbReference type="WBParaSite" id="TCNE_0000799901-mRNA-1"/>
    </source>
</evidence>
<dbReference type="GO" id="GO:0046856">
    <property type="term" value="P:phosphatidylinositol dephosphorylation"/>
    <property type="evidence" value="ECO:0007669"/>
    <property type="project" value="TreeGrafter"/>
</dbReference>
<keyword evidence="7" id="KW-1133">Transmembrane helix</keyword>
<dbReference type="PANTHER" id="PTHR45662">
    <property type="entry name" value="PHOSPHATIDYLINOSITIDE PHOSPHATASE SAC1"/>
    <property type="match status" value="1"/>
</dbReference>
<feature type="transmembrane region" description="Helical" evidence="7">
    <location>
        <begin position="649"/>
        <end position="666"/>
    </location>
</feature>
<evidence type="ECO:0000256" key="6">
    <source>
        <dbReference type="ARBA" id="ARBA00041911"/>
    </source>
</evidence>
<dbReference type="Proteomes" id="UP000050794">
    <property type="component" value="Unassembled WGS sequence"/>
</dbReference>
<dbReference type="InterPro" id="IPR057001">
    <property type="entry name" value="RYYR-CCHC"/>
</dbReference>
<dbReference type="InterPro" id="IPR002013">
    <property type="entry name" value="SAC_dom"/>
</dbReference>
<comment type="catalytic activity">
    <reaction evidence="3">
        <text>a 1,2-diacyl-sn-glycero-3-phospho-(1D-myo-inositol 4-phosphate) + H2O = a 1,2-diacyl-sn-glycero-3-phospho-(1D-myo-inositol) + phosphate</text>
        <dbReference type="Rhea" id="RHEA:55652"/>
        <dbReference type="ChEBI" id="CHEBI:15377"/>
        <dbReference type="ChEBI" id="CHEBI:43474"/>
        <dbReference type="ChEBI" id="CHEBI:57880"/>
        <dbReference type="ChEBI" id="CHEBI:58178"/>
    </reaction>
    <physiologicalReaction direction="left-to-right" evidence="3">
        <dbReference type="Rhea" id="RHEA:55653"/>
    </physiologicalReaction>
</comment>
<dbReference type="GO" id="GO:0043812">
    <property type="term" value="F:phosphatidylinositol-4-phosphate phosphatase activity"/>
    <property type="evidence" value="ECO:0007669"/>
    <property type="project" value="TreeGrafter"/>
</dbReference>
<feature type="transmembrane region" description="Helical" evidence="7">
    <location>
        <begin position="620"/>
        <end position="642"/>
    </location>
</feature>
<evidence type="ECO:0000259" key="8">
    <source>
        <dbReference type="PROSITE" id="PS50275"/>
    </source>
</evidence>
<dbReference type="WBParaSite" id="TCNE_0000799901-mRNA-1">
    <property type="protein sequence ID" value="TCNE_0000799901-mRNA-1"/>
    <property type="gene ID" value="TCNE_0000799901"/>
</dbReference>
<organism evidence="10 11">
    <name type="scientific">Toxocara canis</name>
    <name type="common">Canine roundworm</name>
    <dbReference type="NCBI Taxonomy" id="6265"/>
    <lineage>
        <taxon>Eukaryota</taxon>
        <taxon>Metazoa</taxon>
        <taxon>Ecdysozoa</taxon>
        <taxon>Nematoda</taxon>
        <taxon>Chromadorea</taxon>
        <taxon>Rhabditida</taxon>
        <taxon>Spirurina</taxon>
        <taxon>Ascaridomorpha</taxon>
        <taxon>Ascaridoidea</taxon>
        <taxon>Toxocaridae</taxon>
        <taxon>Toxocara</taxon>
    </lineage>
</organism>
<evidence type="ECO:0000256" key="3">
    <source>
        <dbReference type="ARBA" id="ARBA00036807"/>
    </source>
</evidence>
<evidence type="ECO:0000256" key="5">
    <source>
        <dbReference type="ARBA" id="ARBA00041396"/>
    </source>
</evidence>
<reference evidence="11" key="1">
    <citation type="submission" date="2016-06" db="UniProtKB">
        <authorList>
            <consortium name="WormBaseParasite"/>
        </authorList>
    </citation>
    <scope>IDENTIFICATION</scope>
</reference>
<dbReference type="EMBL" id="UYWY01019801">
    <property type="protein sequence ID" value="VDM39320.1"/>
    <property type="molecule type" value="Genomic_DNA"/>
</dbReference>
<dbReference type="AlphaFoldDB" id="A0A183UHM9"/>
<accession>A0A183UHM9</accession>
<dbReference type="PROSITE" id="PS50275">
    <property type="entry name" value="SAC"/>
    <property type="match status" value="1"/>
</dbReference>